<evidence type="ECO:0008006" key="4">
    <source>
        <dbReference type="Google" id="ProtNLM"/>
    </source>
</evidence>
<dbReference type="Proteomes" id="UP000002287">
    <property type="component" value="Plasmid pBVIE01"/>
</dbReference>
<dbReference type="NCBIfam" id="NF041886">
    <property type="entry name" value="Rmf_CrpP_fam"/>
    <property type="match status" value="1"/>
</dbReference>
<gene>
    <name evidence="2" type="ordered locus">Bcep1808_6943</name>
</gene>
<feature type="compositionally biased region" description="Basic and acidic residues" evidence="1">
    <location>
        <begin position="20"/>
        <end position="32"/>
    </location>
</feature>
<dbReference type="HOGENOM" id="CLU_2582925_0_0_4"/>
<reference evidence="2 3" key="1">
    <citation type="submission" date="2007-03" db="EMBL/GenBank/DDBJ databases">
        <title>Complete sequence of plasmid pBVIE01 of Burkholderia vietnamiensis G4.</title>
        <authorList>
            <consortium name="US DOE Joint Genome Institute"/>
            <person name="Copeland A."/>
            <person name="Lucas S."/>
            <person name="Lapidus A."/>
            <person name="Barry K."/>
            <person name="Detter J.C."/>
            <person name="Glavina del Rio T."/>
            <person name="Hammon N."/>
            <person name="Israni S."/>
            <person name="Dalin E."/>
            <person name="Tice H."/>
            <person name="Pitluck S."/>
            <person name="Chain P."/>
            <person name="Malfatti S."/>
            <person name="Shin M."/>
            <person name="Vergez L."/>
            <person name="Schmutz J."/>
            <person name="Larimer F."/>
            <person name="Land M."/>
            <person name="Hauser L."/>
            <person name="Kyrpides N."/>
            <person name="Tiedje J."/>
            <person name="Richardson P."/>
        </authorList>
    </citation>
    <scope>NUCLEOTIDE SEQUENCE [LARGE SCALE GENOMIC DNA]</scope>
    <source>
        <strain evidence="3">G4 / LMG 22486</strain>
        <plasmid evidence="2 3">pBVIE01</plasmid>
    </source>
</reference>
<feature type="region of interest" description="Disordered" evidence="1">
    <location>
        <begin position="1"/>
        <end position="35"/>
    </location>
</feature>
<keyword evidence="2" id="KW-0614">Plasmid</keyword>
<dbReference type="EMBL" id="CP000617">
    <property type="protein sequence ID" value="ABO59830.1"/>
    <property type="molecule type" value="Genomic_DNA"/>
</dbReference>
<dbReference type="AlphaFoldDB" id="A4JU77"/>
<name>A4JU77_BURVG</name>
<accession>A4JU77</accession>
<evidence type="ECO:0000313" key="2">
    <source>
        <dbReference type="EMBL" id="ABO59830.1"/>
    </source>
</evidence>
<organism evidence="2 3">
    <name type="scientific">Burkholderia vietnamiensis (strain G4 / LMG 22486)</name>
    <name type="common">Burkholderia cepacia (strain R1808)</name>
    <dbReference type="NCBI Taxonomy" id="269482"/>
    <lineage>
        <taxon>Bacteria</taxon>
        <taxon>Pseudomonadati</taxon>
        <taxon>Pseudomonadota</taxon>
        <taxon>Betaproteobacteria</taxon>
        <taxon>Burkholderiales</taxon>
        <taxon>Burkholderiaceae</taxon>
        <taxon>Burkholderia</taxon>
        <taxon>Burkholderia cepacia complex</taxon>
    </lineage>
</organism>
<feature type="compositionally biased region" description="Basic and acidic residues" evidence="1">
    <location>
        <begin position="58"/>
        <end position="68"/>
    </location>
</feature>
<protein>
    <recommendedName>
        <fullName evidence="4">Ribosome modulation factor</fullName>
    </recommendedName>
</protein>
<evidence type="ECO:0000256" key="1">
    <source>
        <dbReference type="SAM" id="MobiDB-lite"/>
    </source>
</evidence>
<feature type="region of interest" description="Disordered" evidence="1">
    <location>
        <begin position="58"/>
        <end position="82"/>
    </location>
</feature>
<proteinExistence type="predicted"/>
<evidence type="ECO:0000313" key="3">
    <source>
        <dbReference type="Proteomes" id="UP000002287"/>
    </source>
</evidence>
<geneLocation type="plasmid" evidence="2 3">
    <name>pBVIE01</name>
</geneLocation>
<dbReference type="KEGG" id="bvi:Bcep1808_6943"/>
<sequence length="82" mass="9565">MTERRNPTEAAVRRGAQAARDGRSESDCPYRDKRVHSSHRLSWSRSWINAWLRGFREEKQRMQRDPPADRASGPGNEVLNRC</sequence>